<name>A0A8J4Y9Z9_CHIOP</name>
<evidence type="ECO:0000259" key="4">
    <source>
        <dbReference type="PROSITE" id="PS50054"/>
    </source>
</evidence>
<dbReference type="InterPro" id="IPR029021">
    <property type="entry name" value="Prot-tyrosine_phosphatase-like"/>
</dbReference>
<dbReference type="Proteomes" id="UP000770661">
    <property type="component" value="Unassembled WGS sequence"/>
</dbReference>
<dbReference type="SUPFAM" id="SSF52799">
    <property type="entry name" value="(Phosphotyrosine protein) phosphatases II"/>
    <property type="match status" value="1"/>
</dbReference>
<dbReference type="PROSITE" id="PS50054">
    <property type="entry name" value="TYR_PHOSPHATASE_DUAL"/>
    <property type="match status" value="1"/>
</dbReference>
<protein>
    <submittedName>
        <fullName evidence="6">Phosphatidylglycerophosphatase and protein-tyrosine phosphatase 1</fullName>
    </submittedName>
</protein>
<dbReference type="InterPro" id="IPR020422">
    <property type="entry name" value="TYR_PHOSPHATASE_DUAL_dom"/>
</dbReference>
<accession>A0A8J4Y9Z9</accession>
<dbReference type="SMART" id="SM00195">
    <property type="entry name" value="DSPc"/>
    <property type="match status" value="1"/>
</dbReference>
<dbReference type="GO" id="GO:0004439">
    <property type="term" value="F:phosphatidylinositol-4,5-bisphosphate 5-phosphatase activity"/>
    <property type="evidence" value="ECO:0007669"/>
    <property type="project" value="TreeGrafter"/>
</dbReference>
<dbReference type="OrthoDB" id="273181at2759"/>
<keyword evidence="7" id="KW-1185">Reference proteome</keyword>
<dbReference type="AlphaFoldDB" id="A0A8J4Y9Z9"/>
<evidence type="ECO:0000256" key="2">
    <source>
        <dbReference type="ARBA" id="ARBA00022912"/>
    </source>
</evidence>
<comment type="caution">
    <text evidence="6">The sequence shown here is derived from an EMBL/GenBank/DDBJ whole genome shotgun (WGS) entry which is preliminary data.</text>
</comment>
<keyword evidence="1" id="KW-0378">Hydrolase</keyword>
<feature type="chain" id="PRO_5035171392" evidence="3">
    <location>
        <begin position="26"/>
        <end position="227"/>
    </location>
</feature>
<sequence length="227" mass="25517">MGWAFARLTFLPTLVFNVAMRRVSARKWYNQVDERLILGALPFRGMTRELVEEEGVRGVVSMNEDYELKFLANAKQEWDAVGTHFLQLSTTDIFEAQHFKPKSVNISIFKSFLSFYSLQEWDAVGVQFLQLSTTDIFEAPSQDKLRRGVAFIAAVAGGGEGQQGAVYVHCKAGRTRSATLVACYLMAKYKWSPEKAVAHIAAARPHIWLGPKQHQALATFHATMEQS</sequence>
<dbReference type="GO" id="GO:0008962">
    <property type="term" value="F:phosphatidylglycerophosphatase activity"/>
    <property type="evidence" value="ECO:0007669"/>
    <property type="project" value="TreeGrafter"/>
</dbReference>
<dbReference type="InterPro" id="IPR000387">
    <property type="entry name" value="Tyr_Pase_dom"/>
</dbReference>
<dbReference type="GO" id="GO:0004721">
    <property type="term" value="F:phosphoprotein phosphatase activity"/>
    <property type="evidence" value="ECO:0007669"/>
    <property type="project" value="UniProtKB-KW"/>
</dbReference>
<evidence type="ECO:0000256" key="3">
    <source>
        <dbReference type="SAM" id="SignalP"/>
    </source>
</evidence>
<dbReference type="PROSITE" id="PS50056">
    <property type="entry name" value="TYR_PHOSPHATASE_2"/>
    <property type="match status" value="1"/>
</dbReference>
<gene>
    <name evidence="6" type="primary">PTPMT1</name>
    <name evidence="6" type="ORF">GWK47_041265</name>
</gene>
<feature type="domain" description="Tyrosine-protein phosphatase" evidence="4">
    <location>
        <begin position="28"/>
        <end position="226"/>
    </location>
</feature>
<dbReference type="InterPro" id="IPR016130">
    <property type="entry name" value="Tyr_Pase_AS"/>
</dbReference>
<evidence type="ECO:0000256" key="1">
    <source>
        <dbReference type="ARBA" id="ARBA00022801"/>
    </source>
</evidence>
<dbReference type="Pfam" id="PF00782">
    <property type="entry name" value="DSPc"/>
    <property type="match status" value="1"/>
</dbReference>
<reference evidence="6" key="1">
    <citation type="submission" date="2020-07" db="EMBL/GenBank/DDBJ databases">
        <title>The High-quality genome of the commercially important snow crab, Chionoecetes opilio.</title>
        <authorList>
            <person name="Jeong J.-H."/>
            <person name="Ryu S."/>
        </authorList>
    </citation>
    <scope>NUCLEOTIDE SEQUENCE</scope>
    <source>
        <strain evidence="6">MADBK_172401_WGS</strain>
        <tissue evidence="6">Digestive gland</tissue>
    </source>
</reference>
<dbReference type="EMBL" id="JACEEZ010007318">
    <property type="protein sequence ID" value="KAG0724133.1"/>
    <property type="molecule type" value="Genomic_DNA"/>
</dbReference>
<dbReference type="PROSITE" id="PS00383">
    <property type="entry name" value="TYR_PHOSPHATASE_1"/>
    <property type="match status" value="1"/>
</dbReference>
<dbReference type="PANTHER" id="PTHR46712:SF1">
    <property type="entry name" value="PHOSPHATIDYLGLYCEROPHOSPHATASE AND PROTEIN-TYROSINE PHOSPHATASE 1"/>
    <property type="match status" value="1"/>
</dbReference>
<proteinExistence type="predicted"/>
<dbReference type="PANTHER" id="PTHR46712">
    <property type="entry name" value="PHOSPHATIDYLGLYCEROPHOSPHATASE AND PROTEIN-TYROSINE PHOSPHATASE 1"/>
    <property type="match status" value="1"/>
</dbReference>
<dbReference type="InterPro" id="IPR000340">
    <property type="entry name" value="Dual-sp_phosphatase_cat-dom"/>
</dbReference>
<keyword evidence="3" id="KW-0732">Signal</keyword>
<dbReference type="Gene3D" id="3.90.190.10">
    <property type="entry name" value="Protein tyrosine phosphatase superfamily"/>
    <property type="match status" value="1"/>
</dbReference>
<evidence type="ECO:0000313" key="6">
    <source>
        <dbReference type="EMBL" id="KAG0724133.1"/>
    </source>
</evidence>
<organism evidence="6 7">
    <name type="scientific">Chionoecetes opilio</name>
    <name type="common">Atlantic snow crab</name>
    <name type="synonym">Cancer opilio</name>
    <dbReference type="NCBI Taxonomy" id="41210"/>
    <lineage>
        <taxon>Eukaryota</taxon>
        <taxon>Metazoa</taxon>
        <taxon>Ecdysozoa</taxon>
        <taxon>Arthropoda</taxon>
        <taxon>Crustacea</taxon>
        <taxon>Multicrustacea</taxon>
        <taxon>Malacostraca</taxon>
        <taxon>Eumalacostraca</taxon>
        <taxon>Eucarida</taxon>
        <taxon>Decapoda</taxon>
        <taxon>Pleocyemata</taxon>
        <taxon>Brachyura</taxon>
        <taxon>Eubrachyura</taxon>
        <taxon>Majoidea</taxon>
        <taxon>Majidae</taxon>
        <taxon>Chionoecetes</taxon>
    </lineage>
</organism>
<keyword evidence="2" id="KW-0904">Protein phosphatase</keyword>
<dbReference type="InterPro" id="IPR042165">
    <property type="entry name" value="PTPMT1"/>
</dbReference>
<evidence type="ECO:0000259" key="5">
    <source>
        <dbReference type="PROSITE" id="PS50056"/>
    </source>
</evidence>
<feature type="signal peptide" evidence="3">
    <location>
        <begin position="1"/>
        <end position="25"/>
    </location>
</feature>
<feature type="domain" description="Tyrosine specific protein phosphatases" evidence="5">
    <location>
        <begin position="149"/>
        <end position="215"/>
    </location>
</feature>
<evidence type="ECO:0000313" key="7">
    <source>
        <dbReference type="Proteomes" id="UP000770661"/>
    </source>
</evidence>